<proteinExistence type="predicted"/>
<organism evidence="2 3">
    <name type="scientific">Tritrichomonas foetus</name>
    <dbReference type="NCBI Taxonomy" id="1144522"/>
    <lineage>
        <taxon>Eukaryota</taxon>
        <taxon>Metamonada</taxon>
        <taxon>Parabasalia</taxon>
        <taxon>Tritrichomonadida</taxon>
        <taxon>Tritrichomonadidae</taxon>
        <taxon>Tritrichomonas</taxon>
    </lineage>
</organism>
<evidence type="ECO:0008006" key="4">
    <source>
        <dbReference type="Google" id="ProtNLM"/>
    </source>
</evidence>
<feature type="compositionally biased region" description="Low complexity" evidence="1">
    <location>
        <begin position="29"/>
        <end position="48"/>
    </location>
</feature>
<dbReference type="VEuPathDB" id="TrichDB:TRFO_13642"/>
<dbReference type="Proteomes" id="UP000179807">
    <property type="component" value="Unassembled WGS sequence"/>
</dbReference>
<feature type="region of interest" description="Disordered" evidence="1">
    <location>
        <begin position="23"/>
        <end position="48"/>
    </location>
</feature>
<protein>
    <recommendedName>
        <fullName evidence="4">Initiator binding domain-containing protein</fullName>
    </recommendedName>
</protein>
<reference evidence="2" key="1">
    <citation type="submission" date="2016-10" db="EMBL/GenBank/DDBJ databases">
        <authorList>
            <person name="Benchimol M."/>
            <person name="Almeida L.G."/>
            <person name="Vasconcelos A.T."/>
            <person name="Perreira-Neves A."/>
            <person name="Rosa I.A."/>
            <person name="Tasca T."/>
            <person name="Bogo M.R."/>
            <person name="de Souza W."/>
        </authorList>
    </citation>
    <scope>NUCLEOTIDE SEQUENCE [LARGE SCALE GENOMIC DNA]</scope>
    <source>
        <strain evidence="2">K</strain>
    </source>
</reference>
<dbReference type="RefSeq" id="XP_068369092.1">
    <property type="nucleotide sequence ID" value="XM_068497365.1"/>
</dbReference>
<dbReference type="GeneID" id="94832069"/>
<accession>A0A1J4L1V5</accession>
<dbReference type="AlphaFoldDB" id="A0A1J4L1V5"/>
<evidence type="ECO:0000313" key="3">
    <source>
        <dbReference type="Proteomes" id="UP000179807"/>
    </source>
</evidence>
<evidence type="ECO:0000313" key="2">
    <source>
        <dbReference type="EMBL" id="OHT15956.1"/>
    </source>
</evidence>
<keyword evidence="3" id="KW-1185">Reference proteome</keyword>
<sequence>MISKFPFLRNNFAELRQWTVRQKVNQPKNSSSNNSSNSMSSSPSIDIKSENSPLIDRITISSNVTHTNKSKNAQSVTVGNAVKTTSNQNSQSLFEKISSASIPARLSNSLATSLSTGLSASLFSTLTLSLDDLKTSRDLSDPITPPPDLIPLSSTDFGFDFTENEQFKSIEEYDIIPSVVFSEDPLMFFPPTDDKASLDFFDLGDRI</sequence>
<gene>
    <name evidence="2" type="ORF">TRFO_13642</name>
</gene>
<dbReference type="EMBL" id="MLAK01000167">
    <property type="protein sequence ID" value="OHT15956.1"/>
    <property type="molecule type" value="Genomic_DNA"/>
</dbReference>
<name>A0A1J4L1V5_9EUKA</name>
<evidence type="ECO:0000256" key="1">
    <source>
        <dbReference type="SAM" id="MobiDB-lite"/>
    </source>
</evidence>
<comment type="caution">
    <text evidence="2">The sequence shown here is derived from an EMBL/GenBank/DDBJ whole genome shotgun (WGS) entry which is preliminary data.</text>
</comment>